<evidence type="ECO:0000256" key="3">
    <source>
        <dbReference type="PROSITE-ProRule" id="PRU00169"/>
    </source>
</evidence>
<name>A0ABN5CIA5_PSEO7</name>
<dbReference type="InterPro" id="IPR000160">
    <property type="entry name" value="GGDEF_dom"/>
</dbReference>
<dbReference type="InterPro" id="IPR011006">
    <property type="entry name" value="CheY-like_superfamily"/>
</dbReference>
<accession>A0ABN5CIA5</accession>
<keyword evidence="7" id="KW-1185">Reference proteome</keyword>
<dbReference type="CDD" id="cd01949">
    <property type="entry name" value="GGDEF"/>
    <property type="match status" value="1"/>
</dbReference>
<dbReference type="EC" id="2.7.7.65" evidence="1"/>
<comment type="catalytic activity">
    <reaction evidence="2">
        <text>2 GTP = 3',3'-c-di-GMP + 2 diphosphate</text>
        <dbReference type="Rhea" id="RHEA:24898"/>
        <dbReference type="ChEBI" id="CHEBI:33019"/>
        <dbReference type="ChEBI" id="CHEBI:37565"/>
        <dbReference type="ChEBI" id="CHEBI:58805"/>
        <dbReference type="EC" id="2.7.7.65"/>
    </reaction>
</comment>
<gene>
    <name evidence="6" type="ORF">PPIS_b0127</name>
</gene>
<dbReference type="PROSITE" id="PS50110">
    <property type="entry name" value="RESPONSE_REGULATORY"/>
    <property type="match status" value="1"/>
</dbReference>
<dbReference type="Proteomes" id="UP000016521">
    <property type="component" value="Chromosome II"/>
</dbReference>
<dbReference type="InterPro" id="IPR043128">
    <property type="entry name" value="Rev_trsase/Diguanyl_cyclase"/>
</dbReference>
<dbReference type="NCBIfam" id="TIGR00254">
    <property type="entry name" value="GGDEF"/>
    <property type="match status" value="1"/>
</dbReference>
<dbReference type="RefSeq" id="WP_010376016.1">
    <property type="nucleotide sequence ID" value="NZ_CP011925.1"/>
</dbReference>
<dbReference type="SUPFAM" id="SSF52172">
    <property type="entry name" value="CheY-like"/>
    <property type="match status" value="1"/>
</dbReference>
<evidence type="ECO:0000313" key="6">
    <source>
        <dbReference type="EMBL" id="ATD09347.1"/>
    </source>
</evidence>
<keyword evidence="3" id="KW-0597">Phosphoprotein</keyword>
<dbReference type="PANTHER" id="PTHR45138">
    <property type="entry name" value="REGULATORY COMPONENTS OF SENSORY TRANSDUCTION SYSTEM"/>
    <property type="match status" value="1"/>
</dbReference>
<dbReference type="Gene3D" id="3.30.70.270">
    <property type="match status" value="1"/>
</dbReference>
<evidence type="ECO:0000313" key="7">
    <source>
        <dbReference type="Proteomes" id="UP000016521"/>
    </source>
</evidence>
<dbReference type="PROSITE" id="PS50887">
    <property type="entry name" value="GGDEF"/>
    <property type="match status" value="1"/>
</dbReference>
<organism evidence="6 7">
    <name type="scientific">Pseudoalteromonas piscicida</name>
    <dbReference type="NCBI Taxonomy" id="43662"/>
    <lineage>
        <taxon>Bacteria</taxon>
        <taxon>Pseudomonadati</taxon>
        <taxon>Pseudomonadota</taxon>
        <taxon>Gammaproteobacteria</taxon>
        <taxon>Alteromonadales</taxon>
        <taxon>Pseudoalteromonadaceae</taxon>
        <taxon>Pseudoalteromonas</taxon>
    </lineage>
</organism>
<proteinExistence type="predicted"/>
<feature type="domain" description="GGDEF" evidence="5">
    <location>
        <begin position="170"/>
        <end position="307"/>
    </location>
</feature>
<protein>
    <recommendedName>
        <fullName evidence="1">diguanylate cyclase</fullName>
        <ecNumber evidence="1">2.7.7.65</ecNumber>
    </recommendedName>
</protein>
<feature type="domain" description="Response regulatory" evidence="4">
    <location>
        <begin position="12"/>
        <end position="127"/>
    </location>
</feature>
<evidence type="ECO:0000256" key="2">
    <source>
        <dbReference type="ARBA" id="ARBA00034247"/>
    </source>
</evidence>
<dbReference type="Pfam" id="PF00072">
    <property type="entry name" value="Response_reg"/>
    <property type="match status" value="1"/>
</dbReference>
<dbReference type="InterPro" id="IPR001789">
    <property type="entry name" value="Sig_transdc_resp-reg_receiver"/>
</dbReference>
<dbReference type="Pfam" id="PF00990">
    <property type="entry name" value="GGDEF"/>
    <property type="match status" value="1"/>
</dbReference>
<dbReference type="PANTHER" id="PTHR45138:SF9">
    <property type="entry name" value="DIGUANYLATE CYCLASE DGCM-RELATED"/>
    <property type="match status" value="1"/>
</dbReference>
<sequence length="307" mass="34812">MFEDVVELNNCTIVVVEDSPLTQKVLCACLEDICKVVAFESAEKALEYVKLALPDLILMDWMLEGITGIEACTELQKDPITARIPVIFVTSNIKENQQEMCWDAGAVDFISKPIVTRTLFNRVLTHLKYKKQADQLREYSYVDGLTEAFNRRLFDTDLERHYRGAKRSISPLSVVMLDVDYFKLYNDEYGHLMGDDVLKVFVSTAKNHIRRPMDALYRYGGEEFAILLPNTPYSFALEIAQRVVQTFFETAIEHKLSPLKAVSVSAGVASLSEDNINQTVEELVERADNALYEAKKNGKNRVFGEAS</sequence>
<evidence type="ECO:0000259" key="4">
    <source>
        <dbReference type="PROSITE" id="PS50110"/>
    </source>
</evidence>
<dbReference type="InterPro" id="IPR029787">
    <property type="entry name" value="Nucleotide_cyclase"/>
</dbReference>
<dbReference type="SMART" id="SM00267">
    <property type="entry name" value="GGDEF"/>
    <property type="match status" value="1"/>
</dbReference>
<dbReference type="Gene3D" id="3.40.50.2300">
    <property type="match status" value="1"/>
</dbReference>
<dbReference type="EMBL" id="CP011925">
    <property type="protein sequence ID" value="ATD09347.1"/>
    <property type="molecule type" value="Genomic_DNA"/>
</dbReference>
<evidence type="ECO:0000256" key="1">
    <source>
        <dbReference type="ARBA" id="ARBA00012528"/>
    </source>
</evidence>
<feature type="modified residue" description="4-aspartylphosphate" evidence="3">
    <location>
        <position position="60"/>
    </location>
</feature>
<dbReference type="SUPFAM" id="SSF55073">
    <property type="entry name" value="Nucleotide cyclase"/>
    <property type="match status" value="1"/>
</dbReference>
<evidence type="ECO:0000259" key="5">
    <source>
        <dbReference type="PROSITE" id="PS50887"/>
    </source>
</evidence>
<dbReference type="SMART" id="SM00448">
    <property type="entry name" value="REC"/>
    <property type="match status" value="1"/>
</dbReference>
<dbReference type="InterPro" id="IPR050469">
    <property type="entry name" value="Diguanylate_Cyclase"/>
</dbReference>
<reference evidence="6 7" key="1">
    <citation type="submission" date="2015-06" db="EMBL/GenBank/DDBJ databases">
        <authorList>
            <person name="Xie B.-B."/>
            <person name="Rong J.-C."/>
            <person name="Qin Q.-L."/>
            <person name="Zhang Y.-Z."/>
        </authorList>
    </citation>
    <scope>NUCLEOTIDE SEQUENCE [LARGE SCALE GENOMIC DNA]</scope>
    <source>
        <strain evidence="6 7">JCM 20779</strain>
    </source>
</reference>